<comment type="caution">
    <text evidence="1">The sequence shown here is derived from an EMBL/GenBank/DDBJ whole genome shotgun (WGS) entry which is preliminary data.</text>
</comment>
<dbReference type="OrthoDB" id="3297021at2759"/>
<evidence type="ECO:0000313" key="1">
    <source>
        <dbReference type="EMBL" id="KAF8484606.1"/>
    </source>
</evidence>
<reference evidence="1" key="1">
    <citation type="submission" date="2019-10" db="EMBL/GenBank/DDBJ databases">
        <authorList>
            <consortium name="DOE Joint Genome Institute"/>
            <person name="Kuo A."/>
            <person name="Miyauchi S."/>
            <person name="Kiss E."/>
            <person name="Drula E."/>
            <person name="Kohler A."/>
            <person name="Sanchez-Garcia M."/>
            <person name="Andreopoulos B."/>
            <person name="Barry K.W."/>
            <person name="Bonito G."/>
            <person name="Buee M."/>
            <person name="Carver A."/>
            <person name="Chen C."/>
            <person name="Cichocki N."/>
            <person name="Clum A."/>
            <person name="Culley D."/>
            <person name="Crous P.W."/>
            <person name="Fauchery L."/>
            <person name="Girlanda M."/>
            <person name="Hayes R."/>
            <person name="Keri Z."/>
            <person name="LaButti K."/>
            <person name="Lipzen A."/>
            <person name="Lombard V."/>
            <person name="Magnuson J."/>
            <person name="Maillard F."/>
            <person name="Morin E."/>
            <person name="Murat C."/>
            <person name="Nolan M."/>
            <person name="Ohm R."/>
            <person name="Pangilinan J."/>
            <person name="Pereira M."/>
            <person name="Perotto S."/>
            <person name="Peter M."/>
            <person name="Riley R."/>
            <person name="Sitrit Y."/>
            <person name="Stielow B."/>
            <person name="Szollosi G."/>
            <person name="Zifcakova L."/>
            <person name="Stursova M."/>
            <person name="Spatafora J.W."/>
            <person name="Tedersoo L."/>
            <person name="Vaario L.-M."/>
            <person name="Yamada A."/>
            <person name="Yan M."/>
            <person name="Wang P."/>
            <person name="Xu J."/>
            <person name="Bruns T."/>
            <person name="Baldrian P."/>
            <person name="Vilgalys R."/>
            <person name="Henrissat B."/>
            <person name="Grigoriev I.V."/>
            <person name="Hibbett D."/>
            <person name="Nagy L.G."/>
            <person name="Martin F.M."/>
        </authorList>
    </citation>
    <scope>NUCLEOTIDE SEQUENCE</scope>
    <source>
        <strain evidence="1">Prilba</strain>
    </source>
</reference>
<protein>
    <submittedName>
        <fullName evidence="1">Uncharacterized protein</fullName>
    </submittedName>
</protein>
<dbReference type="Proteomes" id="UP000759537">
    <property type="component" value="Unassembled WGS sequence"/>
</dbReference>
<sequence>MQAKLDELLVSRDKAQSAMQKAISRAADADERSHRACEQIGQYETELAEVRAELGERKSELEVVRSRLTEAENGWAKSKIEADTLRTLTTASLVSTDEDRITRGLVERMRAMEAEMAFVEREKLRSAGVS</sequence>
<dbReference type="AlphaFoldDB" id="A0A9P5TCC2"/>
<accession>A0A9P5TCC2</accession>
<evidence type="ECO:0000313" key="2">
    <source>
        <dbReference type="Proteomes" id="UP000759537"/>
    </source>
</evidence>
<gene>
    <name evidence="1" type="ORF">DFH94DRAFT_714818</name>
</gene>
<reference evidence="1" key="2">
    <citation type="journal article" date="2020" name="Nat. Commun.">
        <title>Large-scale genome sequencing of mycorrhizal fungi provides insights into the early evolution of symbiotic traits.</title>
        <authorList>
            <person name="Miyauchi S."/>
            <person name="Kiss E."/>
            <person name="Kuo A."/>
            <person name="Drula E."/>
            <person name="Kohler A."/>
            <person name="Sanchez-Garcia M."/>
            <person name="Morin E."/>
            <person name="Andreopoulos B."/>
            <person name="Barry K.W."/>
            <person name="Bonito G."/>
            <person name="Buee M."/>
            <person name="Carver A."/>
            <person name="Chen C."/>
            <person name="Cichocki N."/>
            <person name="Clum A."/>
            <person name="Culley D."/>
            <person name="Crous P.W."/>
            <person name="Fauchery L."/>
            <person name="Girlanda M."/>
            <person name="Hayes R.D."/>
            <person name="Keri Z."/>
            <person name="LaButti K."/>
            <person name="Lipzen A."/>
            <person name="Lombard V."/>
            <person name="Magnuson J."/>
            <person name="Maillard F."/>
            <person name="Murat C."/>
            <person name="Nolan M."/>
            <person name="Ohm R.A."/>
            <person name="Pangilinan J."/>
            <person name="Pereira M.F."/>
            <person name="Perotto S."/>
            <person name="Peter M."/>
            <person name="Pfister S."/>
            <person name="Riley R."/>
            <person name="Sitrit Y."/>
            <person name="Stielow J.B."/>
            <person name="Szollosi G."/>
            <person name="Zifcakova L."/>
            <person name="Stursova M."/>
            <person name="Spatafora J.W."/>
            <person name="Tedersoo L."/>
            <person name="Vaario L.M."/>
            <person name="Yamada A."/>
            <person name="Yan M."/>
            <person name="Wang P."/>
            <person name="Xu J."/>
            <person name="Bruns T."/>
            <person name="Baldrian P."/>
            <person name="Vilgalys R."/>
            <person name="Dunand C."/>
            <person name="Henrissat B."/>
            <person name="Grigoriev I.V."/>
            <person name="Hibbett D."/>
            <person name="Nagy L.G."/>
            <person name="Martin F.M."/>
        </authorList>
    </citation>
    <scope>NUCLEOTIDE SEQUENCE</scope>
    <source>
        <strain evidence="1">Prilba</strain>
    </source>
</reference>
<keyword evidence="2" id="KW-1185">Reference proteome</keyword>
<organism evidence="1 2">
    <name type="scientific">Russula ochroleuca</name>
    <dbReference type="NCBI Taxonomy" id="152965"/>
    <lineage>
        <taxon>Eukaryota</taxon>
        <taxon>Fungi</taxon>
        <taxon>Dikarya</taxon>
        <taxon>Basidiomycota</taxon>
        <taxon>Agaricomycotina</taxon>
        <taxon>Agaricomycetes</taxon>
        <taxon>Russulales</taxon>
        <taxon>Russulaceae</taxon>
        <taxon>Russula</taxon>
    </lineage>
</organism>
<dbReference type="EMBL" id="WHVB01000003">
    <property type="protein sequence ID" value="KAF8484606.1"/>
    <property type="molecule type" value="Genomic_DNA"/>
</dbReference>
<proteinExistence type="predicted"/>
<name>A0A9P5TCC2_9AGAM</name>